<evidence type="ECO:0000256" key="2">
    <source>
        <dbReference type="SAM" id="MobiDB-lite"/>
    </source>
</evidence>
<dbReference type="Proteomes" id="UP001596113">
    <property type="component" value="Unassembled WGS sequence"/>
</dbReference>
<protein>
    <submittedName>
        <fullName evidence="3">Small acid-soluble spore protein P</fullName>
    </submittedName>
</protein>
<organism evidence="3 4">
    <name type="scientific">Cohnella soli</name>
    <dbReference type="NCBI Taxonomy" id="425005"/>
    <lineage>
        <taxon>Bacteria</taxon>
        <taxon>Bacillati</taxon>
        <taxon>Bacillota</taxon>
        <taxon>Bacilli</taxon>
        <taxon>Bacillales</taxon>
        <taxon>Paenibacillaceae</taxon>
        <taxon>Cohnella</taxon>
    </lineage>
</organism>
<proteinExistence type="predicted"/>
<dbReference type="InterPro" id="IPR012614">
    <property type="entry name" value="SASP_SspP"/>
</dbReference>
<accession>A0ABW0HNX4</accession>
<reference evidence="4" key="1">
    <citation type="journal article" date="2019" name="Int. J. Syst. Evol. Microbiol.">
        <title>The Global Catalogue of Microorganisms (GCM) 10K type strain sequencing project: providing services to taxonomists for standard genome sequencing and annotation.</title>
        <authorList>
            <consortium name="The Broad Institute Genomics Platform"/>
            <consortium name="The Broad Institute Genome Sequencing Center for Infectious Disease"/>
            <person name="Wu L."/>
            <person name="Ma J."/>
        </authorList>
    </citation>
    <scope>NUCLEOTIDE SEQUENCE [LARGE SCALE GENOMIC DNA]</scope>
    <source>
        <strain evidence="4">CGMCC 1.18575</strain>
    </source>
</reference>
<evidence type="ECO:0000313" key="3">
    <source>
        <dbReference type="EMBL" id="MFC5402259.1"/>
    </source>
</evidence>
<evidence type="ECO:0000256" key="1">
    <source>
        <dbReference type="ARBA" id="ARBA00022969"/>
    </source>
</evidence>
<dbReference type="RefSeq" id="WP_378130548.1">
    <property type="nucleotide sequence ID" value="NZ_JBHSMI010000010.1"/>
</dbReference>
<gene>
    <name evidence="3" type="ORF">ACFPOF_05865</name>
</gene>
<dbReference type="Pfam" id="PF08179">
    <property type="entry name" value="SspP"/>
    <property type="match status" value="1"/>
</dbReference>
<feature type="region of interest" description="Disordered" evidence="2">
    <location>
        <begin position="1"/>
        <end position="50"/>
    </location>
</feature>
<feature type="compositionally biased region" description="Basic residues" evidence="2">
    <location>
        <begin position="35"/>
        <end position="50"/>
    </location>
</feature>
<keyword evidence="1" id="KW-0749">Sporulation</keyword>
<keyword evidence="4" id="KW-1185">Reference proteome</keyword>
<sequence length="50" mass="5564">MSKPKSQPVPNPEEEHGPRHSTVDQQPVEPLSGSKKVKNRNHTKHNNAEG</sequence>
<feature type="compositionally biased region" description="Basic and acidic residues" evidence="2">
    <location>
        <begin position="13"/>
        <end position="22"/>
    </location>
</feature>
<evidence type="ECO:0000313" key="4">
    <source>
        <dbReference type="Proteomes" id="UP001596113"/>
    </source>
</evidence>
<dbReference type="EMBL" id="JBHSMI010000010">
    <property type="protein sequence ID" value="MFC5402259.1"/>
    <property type="molecule type" value="Genomic_DNA"/>
</dbReference>
<name>A0ABW0HNX4_9BACL</name>
<comment type="caution">
    <text evidence="3">The sequence shown here is derived from an EMBL/GenBank/DDBJ whole genome shotgun (WGS) entry which is preliminary data.</text>
</comment>